<organism evidence="1 2">
    <name type="scientific">Clostridium zeae</name>
    <dbReference type="NCBI Taxonomy" id="2759022"/>
    <lineage>
        <taxon>Bacteria</taxon>
        <taxon>Bacillati</taxon>
        <taxon>Bacillota</taxon>
        <taxon>Clostridia</taxon>
        <taxon>Eubacteriales</taxon>
        <taxon>Clostridiaceae</taxon>
        <taxon>Clostridium</taxon>
    </lineage>
</organism>
<sequence>MSESINEDLLLKIFSSFLLVHYYNEEDGLENFDEIHNDERTAYLHKKFINSTEGGLFNKRNSNLYKSYSYNNFRNIKKPQISSEVLKTKTIENNIYKLYKSNAVENDKSINGNNKKVFKVADIDVLIAILKIPISINKVVNLKNDKIYKVESINCNVKKISGNLLLLNKIEEQAKVKLFYEGVIRIQAKVLCVDYISKDVLFCNTKDLVFYFDFNGTINTHIEQRFVRDIDSVNMPIKIDLVSNEFSVRTILEEPVAIFDLEEEYYKSLAVIGNIDSEITLLGKRYADI</sequence>
<accession>A0ABQ1EI39</accession>
<evidence type="ECO:0000313" key="1">
    <source>
        <dbReference type="EMBL" id="GFZ34218.1"/>
    </source>
</evidence>
<keyword evidence="2" id="KW-1185">Reference proteome</keyword>
<protein>
    <recommendedName>
        <fullName evidence="3">DUF3794 domain-containing protein</fullName>
    </recommendedName>
</protein>
<evidence type="ECO:0000313" key="2">
    <source>
        <dbReference type="Proteomes" id="UP000663802"/>
    </source>
</evidence>
<dbReference type="Proteomes" id="UP000663802">
    <property type="component" value="Unassembled WGS sequence"/>
</dbReference>
<reference evidence="1 2" key="1">
    <citation type="journal article" date="2021" name="Int. J. Syst. Evol. Microbiol.">
        <title>Clostridium zeae sp. nov., isolated from corn silage.</title>
        <authorList>
            <person name="Kobayashi H."/>
            <person name="Tanizawa Y."/>
            <person name="Yagura M."/>
            <person name="Sakamoto M."/>
            <person name="Ohkuma M."/>
            <person name="Tohno M."/>
        </authorList>
    </citation>
    <scope>NUCLEOTIDE SEQUENCE [LARGE SCALE GENOMIC DNA]</scope>
    <source>
        <strain evidence="1 2">CSC2</strain>
    </source>
</reference>
<proteinExistence type="predicted"/>
<gene>
    <name evidence="1" type="ORF">CSC2_47440</name>
</gene>
<evidence type="ECO:0008006" key="3">
    <source>
        <dbReference type="Google" id="ProtNLM"/>
    </source>
</evidence>
<name>A0ABQ1EI39_9CLOT</name>
<dbReference type="EMBL" id="BMBA01000010">
    <property type="protein sequence ID" value="GFZ34218.1"/>
    <property type="molecule type" value="Genomic_DNA"/>
</dbReference>
<dbReference type="RefSeq" id="WP_206872712.1">
    <property type="nucleotide sequence ID" value="NZ_BMBA01000010.1"/>
</dbReference>
<comment type="caution">
    <text evidence="1">The sequence shown here is derived from an EMBL/GenBank/DDBJ whole genome shotgun (WGS) entry which is preliminary data.</text>
</comment>